<comment type="caution">
    <text evidence="1">The sequence shown here is derived from an EMBL/GenBank/DDBJ whole genome shotgun (WGS) entry which is preliminary data.</text>
</comment>
<dbReference type="RefSeq" id="WP_171375992.1">
    <property type="nucleotide sequence ID" value="NZ_JABFCN010000005.1"/>
</dbReference>
<dbReference type="Pfam" id="PF06042">
    <property type="entry name" value="NTP_transf_6"/>
    <property type="match status" value="1"/>
</dbReference>
<protein>
    <submittedName>
        <fullName evidence="1">Nucleotidyltransferase family protein</fullName>
    </submittedName>
</protein>
<dbReference type="PANTHER" id="PTHR39166">
    <property type="entry name" value="BLL1166 PROTEIN"/>
    <property type="match status" value="1"/>
</dbReference>
<dbReference type="EMBL" id="JABFCN010000005">
    <property type="protein sequence ID" value="NNU35683.1"/>
    <property type="molecule type" value="Genomic_DNA"/>
</dbReference>
<accession>A0A7Y3WD01</accession>
<proteinExistence type="predicted"/>
<dbReference type="Proteomes" id="UP000519972">
    <property type="component" value="Unassembled WGS sequence"/>
</dbReference>
<evidence type="ECO:0000313" key="1">
    <source>
        <dbReference type="EMBL" id="NNU35683.1"/>
    </source>
</evidence>
<dbReference type="InterPro" id="IPR009267">
    <property type="entry name" value="NTP_transf_6"/>
</dbReference>
<gene>
    <name evidence="1" type="ORF">G9X64_04085</name>
</gene>
<organism evidence="1 2">
    <name type="scientific">Rhizobium sophorae</name>
    <dbReference type="NCBI Taxonomy" id="1535242"/>
    <lineage>
        <taxon>Bacteria</taxon>
        <taxon>Pseudomonadati</taxon>
        <taxon>Pseudomonadota</taxon>
        <taxon>Alphaproteobacteria</taxon>
        <taxon>Hyphomicrobiales</taxon>
        <taxon>Rhizobiaceae</taxon>
        <taxon>Rhizobium/Agrobacterium group</taxon>
        <taxon>Rhizobium</taxon>
    </lineage>
</organism>
<dbReference type="GO" id="GO:0016740">
    <property type="term" value="F:transferase activity"/>
    <property type="evidence" value="ECO:0007669"/>
    <property type="project" value="UniProtKB-KW"/>
</dbReference>
<reference evidence="1 2" key="1">
    <citation type="submission" date="2020-02" db="EMBL/GenBank/DDBJ databases">
        <authorList>
            <person name="Sun Q."/>
        </authorList>
    </citation>
    <scope>NUCLEOTIDE SEQUENCE [LARGE SCALE GENOMIC DNA]</scope>
    <source>
        <strain evidence="1 2">CCBAU 03386</strain>
    </source>
</reference>
<dbReference type="AlphaFoldDB" id="A0A7Y3WD01"/>
<evidence type="ECO:0000313" key="2">
    <source>
        <dbReference type="Proteomes" id="UP000519972"/>
    </source>
</evidence>
<dbReference type="PANTHER" id="PTHR39166:SF1">
    <property type="entry name" value="BLL1166 PROTEIN"/>
    <property type="match status" value="1"/>
</dbReference>
<name>A0A7Y3WD01_9HYPH</name>
<keyword evidence="2" id="KW-1185">Reference proteome</keyword>
<sequence length="194" mass="22052">MEDEQFRQLQGIVLKSQMLSALLHNWEKVALPDCWVVAGAIAQTVWNHRFGFPPAHGINDIDIVYFDASDLSEDAEAEQAARVRTTFSDLPVWIDVKNEARVHLWYEAKLGYPIKPYTSTIDAIATFPTTATAVGLCPRNGSLELCTPFGLSDLLDGVVRPNKRQIRREIYEKKVSRWLKVWPNLNVVGWLEDE</sequence>
<keyword evidence="1" id="KW-0808">Transferase</keyword>